<dbReference type="PRINTS" id="PR00412">
    <property type="entry name" value="EPOXHYDRLASE"/>
</dbReference>
<comment type="caution">
    <text evidence="5">The sequence shown here is derived from an EMBL/GenBank/DDBJ whole genome shotgun (WGS) entry which is preliminary data.</text>
</comment>
<dbReference type="PANTHER" id="PTHR21661:SF35">
    <property type="entry name" value="EPOXIDE HYDROLASE"/>
    <property type="match status" value="1"/>
</dbReference>
<reference evidence="5 6" key="1">
    <citation type="submission" date="2019-03" db="EMBL/GenBank/DDBJ databases">
        <title>Draft genome sequences of novel Actinobacteria.</title>
        <authorList>
            <person name="Sahin N."/>
            <person name="Ay H."/>
            <person name="Saygin H."/>
        </authorList>
    </citation>
    <scope>NUCLEOTIDE SEQUENCE [LARGE SCALE GENOMIC DNA]</scope>
    <source>
        <strain evidence="5 6">DSM 41900</strain>
    </source>
</reference>
<dbReference type="GO" id="GO:0004301">
    <property type="term" value="F:epoxide hydrolase activity"/>
    <property type="evidence" value="ECO:0007669"/>
    <property type="project" value="TreeGrafter"/>
</dbReference>
<dbReference type="GO" id="GO:0097176">
    <property type="term" value="P:epoxide metabolic process"/>
    <property type="evidence" value="ECO:0007669"/>
    <property type="project" value="TreeGrafter"/>
</dbReference>
<dbReference type="Gene3D" id="3.40.50.1820">
    <property type="entry name" value="alpha/beta hydrolase"/>
    <property type="match status" value="1"/>
</dbReference>
<dbReference type="AlphaFoldDB" id="A0A4V6PBM5"/>
<dbReference type="InterPro" id="IPR010497">
    <property type="entry name" value="Epoxide_hydro_N"/>
</dbReference>
<proteinExistence type="inferred from homology"/>
<dbReference type="OrthoDB" id="4654311at2"/>
<dbReference type="PANTHER" id="PTHR21661">
    <property type="entry name" value="EPOXIDE HYDROLASE 1-RELATED"/>
    <property type="match status" value="1"/>
</dbReference>
<dbReference type="Proteomes" id="UP000295345">
    <property type="component" value="Unassembled WGS sequence"/>
</dbReference>
<dbReference type="SUPFAM" id="SSF53474">
    <property type="entry name" value="alpha/beta-Hydrolases"/>
    <property type="match status" value="1"/>
</dbReference>
<accession>A0A4V6PBM5</accession>
<evidence type="ECO:0000256" key="3">
    <source>
        <dbReference type="ARBA" id="ARBA00022801"/>
    </source>
</evidence>
<dbReference type="InterPro" id="IPR000639">
    <property type="entry name" value="Epox_hydrolase-like"/>
</dbReference>
<evidence type="ECO:0000256" key="2">
    <source>
        <dbReference type="ARBA" id="ARBA00022797"/>
    </source>
</evidence>
<keyword evidence="6" id="KW-1185">Reference proteome</keyword>
<dbReference type="InterPro" id="IPR016292">
    <property type="entry name" value="Epoxide_hydrolase"/>
</dbReference>
<protein>
    <submittedName>
        <fullName evidence="5">Epoxide hydrolase</fullName>
    </submittedName>
</protein>
<dbReference type="InterPro" id="IPR029058">
    <property type="entry name" value="AB_hydrolase_fold"/>
</dbReference>
<gene>
    <name evidence="5" type="ORF">E1283_25915</name>
</gene>
<keyword evidence="2" id="KW-0058">Aromatic hydrocarbons catabolism</keyword>
<organism evidence="5 6">
    <name type="scientific">Streptomyces hainanensis</name>
    <dbReference type="NCBI Taxonomy" id="402648"/>
    <lineage>
        <taxon>Bacteria</taxon>
        <taxon>Bacillati</taxon>
        <taxon>Actinomycetota</taxon>
        <taxon>Actinomycetes</taxon>
        <taxon>Kitasatosporales</taxon>
        <taxon>Streptomycetaceae</taxon>
        <taxon>Streptomyces</taxon>
    </lineage>
</organism>
<dbReference type="RefSeq" id="WP_132820572.1">
    <property type="nucleotide sequence ID" value="NZ_SMKI01000336.1"/>
</dbReference>
<sequence>MSDEILPFRIDIPQAELDDLRDRLARARWPRQLPGEGWSRGVPVAHLRELADHWATDYDWRAWEARLNAFPQFTTEIDGLDIHFLHVRSPVPDALPLILTHGWPNSVVEFLDFVEPLTAQGFHVVAPSVPGFGFSAPPSTTGWSVARVARIWAELMRRLGYRRYGTHGGDLGAYIAPEVAVADPEHVVGVYIDGGLGFPTEADVPEMTPDELAGYELMKTWSTGGVDHHALLRAAPQTFCYGWDDSPIGQLAWLAEKFHQFNVQTSRDVFLTNATVYWLTGTSGTSSWPMYETTGFGWPGGQKAVPSGVYAGPPGIRRLAERTNHVIHWPDSNPGQGHFPAMEVPEALAADTRSFFDKALAYAAEHEQSRAAAR</sequence>
<evidence type="ECO:0000256" key="1">
    <source>
        <dbReference type="ARBA" id="ARBA00010088"/>
    </source>
</evidence>
<comment type="similarity">
    <text evidence="1">Belongs to the peptidase S33 family.</text>
</comment>
<dbReference type="PIRSF" id="PIRSF001112">
    <property type="entry name" value="Epoxide_hydrolase"/>
    <property type="match status" value="1"/>
</dbReference>
<name>A0A4V6PBM5_9ACTN</name>
<dbReference type="Pfam" id="PF06441">
    <property type="entry name" value="EHN"/>
    <property type="match status" value="1"/>
</dbReference>
<evidence type="ECO:0000313" key="5">
    <source>
        <dbReference type="EMBL" id="TDC69505.1"/>
    </source>
</evidence>
<keyword evidence="3 5" id="KW-0378">Hydrolase</keyword>
<feature type="domain" description="Epoxide hydrolase N-terminal" evidence="4">
    <location>
        <begin position="6"/>
        <end position="110"/>
    </location>
</feature>
<evidence type="ECO:0000259" key="4">
    <source>
        <dbReference type="Pfam" id="PF06441"/>
    </source>
</evidence>
<dbReference type="EMBL" id="SMKI01000336">
    <property type="protein sequence ID" value="TDC69505.1"/>
    <property type="molecule type" value="Genomic_DNA"/>
</dbReference>
<evidence type="ECO:0000313" key="6">
    <source>
        <dbReference type="Proteomes" id="UP000295345"/>
    </source>
</evidence>